<evidence type="ECO:0000256" key="1">
    <source>
        <dbReference type="SAM" id="Coils"/>
    </source>
</evidence>
<feature type="coiled-coil region" evidence="1">
    <location>
        <begin position="13"/>
        <end position="91"/>
    </location>
</feature>
<dbReference type="AlphaFoldDB" id="A0A6C0M1D2"/>
<name>A0A6C0M1D2_9ZZZZ</name>
<dbReference type="EMBL" id="MN740586">
    <property type="protein sequence ID" value="QHU35322.1"/>
    <property type="molecule type" value="Genomic_DNA"/>
</dbReference>
<dbReference type="InterPro" id="IPR001202">
    <property type="entry name" value="WW_dom"/>
</dbReference>
<proteinExistence type="predicted"/>
<protein>
    <recommendedName>
        <fullName evidence="2">WW domain-containing protein</fullName>
    </recommendedName>
</protein>
<accession>A0A6C0M1D2</accession>
<feature type="domain" description="WW" evidence="2">
    <location>
        <begin position="180"/>
        <end position="213"/>
    </location>
</feature>
<reference evidence="3" key="1">
    <citation type="journal article" date="2020" name="Nature">
        <title>Giant virus diversity and host interactions through global metagenomics.</title>
        <authorList>
            <person name="Schulz F."/>
            <person name="Roux S."/>
            <person name="Paez-Espino D."/>
            <person name="Jungbluth S."/>
            <person name="Walsh D.A."/>
            <person name="Denef V.J."/>
            <person name="McMahon K.D."/>
            <person name="Konstantinidis K.T."/>
            <person name="Eloe-Fadrosh E.A."/>
            <person name="Kyrpides N.C."/>
            <person name="Woyke T."/>
        </authorList>
    </citation>
    <scope>NUCLEOTIDE SEQUENCE</scope>
    <source>
        <strain evidence="3">GVMAG-S-1017745-26</strain>
    </source>
</reference>
<dbReference type="PROSITE" id="PS50020">
    <property type="entry name" value="WW_DOMAIN_2"/>
    <property type="match status" value="1"/>
</dbReference>
<evidence type="ECO:0000313" key="3">
    <source>
        <dbReference type="EMBL" id="QHU35322.1"/>
    </source>
</evidence>
<organism evidence="3">
    <name type="scientific">viral metagenome</name>
    <dbReference type="NCBI Taxonomy" id="1070528"/>
    <lineage>
        <taxon>unclassified sequences</taxon>
        <taxon>metagenomes</taxon>
        <taxon>organismal metagenomes</taxon>
    </lineage>
</organism>
<keyword evidence="1" id="KW-0175">Coiled coil</keyword>
<sequence>MAAVATNYGNMTLRQIETQLNRANDALKKKKLKKIYNIEVNKHERLTKQLNRTEAAIQKNDAEYKQLIAKLKEVEKEEKRLSKTKKEIKYNLSKSAAWRCKIREIIPDFKGPQKICWVQIPSGDIMVIKNGKEMKIGEGVWSKDKNDYTILKLYDESDEESDEESPSDDFESKDENTRAFEAMTGWVLCGFQNGKSFFLNWDTYKTTWRRPKDPVPSITAVNPVLFDHASAEEFWKLWPKQKEQLIAWKNLKNEKSKLEMRAENSCGTKLPAWPGRNALKYFPSIISKCKNESKLARLRQRIRARQATPKCWPQKTDTKPYIKIKEAYISYIVGGDWFNKKMNN</sequence>
<evidence type="ECO:0000259" key="2">
    <source>
        <dbReference type="PROSITE" id="PS50020"/>
    </source>
</evidence>